<evidence type="ECO:0000313" key="8">
    <source>
        <dbReference type="Proteomes" id="UP000680365"/>
    </source>
</evidence>
<evidence type="ECO:0000256" key="6">
    <source>
        <dbReference type="PROSITE-ProRule" id="PRU01016"/>
    </source>
</evidence>
<accession>A0ABS5QM90</accession>
<dbReference type="RefSeq" id="WP_213349231.1">
    <property type="nucleotide sequence ID" value="NZ_JAEDAM010000038.1"/>
</dbReference>
<sequence>MNGVSLFSNVGISDFYLNNFGIDIKVANELIPKRADLYSRFYPNSNMICGDITDENIYNKVLKSAIDKKCKFLIATPPCQGMSFAGKRQQDDPRNNLVVKAVNFIKDLKPDYVILENVPSFFKTKLIIDGKEIIISDYLDKELSKIYNINKSILDAGDYGTAQIRKRAIAILTKKPIPLWDFPKKQKQITVQEAIGYLPSLESGEKSHIPYHFAKKHNDKHILWMRHTPTGKTAFDNKIYYPQKENGETIKGYRTTYKRINWDKPAPTITMCNGGVSSQNNVHPGRKKSDGTYSDARVLSLKEIFILTGLPDNISFPNWASENLIRQVIGEGVPPKLISSLLGTMPNYKNHIKGFKENKFKERELFTVA</sequence>
<dbReference type="Gene3D" id="3.90.120.10">
    <property type="entry name" value="DNA Methylase, subunit A, domain 2"/>
    <property type="match status" value="1"/>
</dbReference>
<dbReference type="EC" id="2.1.1.37" evidence="1"/>
<evidence type="ECO:0000256" key="5">
    <source>
        <dbReference type="ARBA" id="ARBA00022747"/>
    </source>
</evidence>
<feature type="active site" evidence="6">
    <location>
        <position position="79"/>
    </location>
</feature>
<comment type="caution">
    <text evidence="7">The sequence shown here is derived from an EMBL/GenBank/DDBJ whole genome shotgun (WGS) entry which is preliminary data.</text>
</comment>
<keyword evidence="2 6" id="KW-0489">Methyltransferase</keyword>
<dbReference type="PROSITE" id="PS51679">
    <property type="entry name" value="SAM_MT_C5"/>
    <property type="match status" value="1"/>
</dbReference>
<comment type="similarity">
    <text evidence="6">Belongs to the class I-like SAM-binding methyltransferase superfamily. C5-methyltransferase family.</text>
</comment>
<dbReference type="GO" id="GO:0032259">
    <property type="term" value="P:methylation"/>
    <property type="evidence" value="ECO:0007669"/>
    <property type="project" value="UniProtKB-KW"/>
</dbReference>
<keyword evidence="4 6" id="KW-0949">S-adenosyl-L-methionine</keyword>
<protein>
    <recommendedName>
        <fullName evidence="1">DNA (cytosine-5-)-methyltransferase</fullName>
        <ecNumber evidence="1">2.1.1.37</ecNumber>
    </recommendedName>
</protein>
<dbReference type="InterPro" id="IPR029063">
    <property type="entry name" value="SAM-dependent_MTases_sf"/>
</dbReference>
<evidence type="ECO:0000256" key="1">
    <source>
        <dbReference type="ARBA" id="ARBA00011975"/>
    </source>
</evidence>
<name>A0ABS5QM90_9BACT</name>
<keyword evidence="5" id="KW-0680">Restriction system</keyword>
<evidence type="ECO:0000256" key="4">
    <source>
        <dbReference type="ARBA" id="ARBA00022691"/>
    </source>
</evidence>
<dbReference type="InterPro" id="IPR001525">
    <property type="entry name" value="C5_MeTfrase"/>
</dbReference>
<dbReference type="InterPro" id="IPR018117">
    <property type="entry name" value="C5_DNA_meth_AS"/>
</dbReference>
<dbReference type="InterPro" id="IPR050390">
    <property type="entry name" value="C5-Methyltransferase"/>
</dbReference>
<reference evidence="7 8" key="1">
    <citation type="journal article" date="2021" name="Nat. Commun.">
        <title>Reductive evolution and unique predatory mode in the CPR bacterium Vampirococcus lugosii.</title>
        <authorList>
            <person name="Moreira D."/>
            <person name="Zivanovic Y."/>
            <person name="Lopez-Archilla A.I."/>
            <person name="Iniesto M."/>
            <person name="Lopez-Garcia P."/>
        </authorList>
    </citation>
    <scope>NUCLEOTIDE SEQUENCE [LARGE SCALE GENOMIC DNA]</scope>
    <source>
        <strain evidence="7">Chiprana</strain>
    </source>
</reference>
<organism evidence="7 8">
    <name type="scientific">Candidatus Vampirococcus lugosii</name>
    <dbReference type="NCBI Taxonomy" id="2789015"/>
    <lineage>
        <taxon>Bacteria</taxon>
        <taxon>Candidatus Absconditibacteriota</taxon>
        <taxon>Vampirococcus</taxon>
    </lineage>
</organism>
<evidence type="ECO:0000256" key="3">
    <source>
        <dbReference type="ARBA" id="ARBA00022679"/>
    </source>
</evidence>
<keyword evidence="8" id="KW-1185">Reference proteome</keyword>
<gene>
    <name evidence="7" type="ORF">VAMP_98n79</name>
</gene>
<dbReference type="SUPFAM" id="SSF53335">
    <property type="entry name" value="S-adenosyl-L-methionine-dependent methyltransferases"/>
    <property type="match status" value="1"/>
</dbReference>
<dbReference type="PANTHER" id="PTHR10629:SF52">
    <property type="entry name" value="DNA (CYTOSINE-5)-METHYLTRANSFERASE 1"/>
    <property type="match status" value="1"/>
</dbReference>
<evidence type="ECO:0000313" key="7">
    <source>
        <dbReference type="EMBL" id="MBS8122079.1"/>
    </source>
</evidence>
<dbReference type="EMBL" id="JAEDAM010000038">
    <property type="protein sequence ID" value="MBS8122079.1"/>
    <property type="molecule type" value="Genomic_DNA"/>
</dbReference>
<dbReference type="PANTHER" id="PTHR10629">
    <property type="entry name" value="CYTOSINE-SPECIFIC METHYLTRANSFERASE"/>
    <property type="match status" value="1"/>
</dbReference>
<dbReference type="Pfam" id="PF00145">
    <property type="entry name" value="DNA_methylase"/>
    <property type="match status" value="1"/>
</dbReference>
<dbReference type="PROSITE" id="PS00094">
    <property type="entry name" value="C5_MTASE_1"/>
    <property type="match status" value="1"/>
</dbReference>
<evidence type="ECO:0000256" key="2">
    <source>
        <dbReference type="ARBA" id="ARBA00022603"/>
    </source>
</evidence>
<keyword evidence="3 6" id="KW-0808">Transferase</keyword>
<proteinExistence type="inferred from homology"/>
<dbReference type="Proteomes" id="UP000680365">
    <property type="component" value="Unassembled WGS sequence"/>
</dbReference>
<dbReference type="Gene3D" id="3.40.50.150">
    <property type="entry name" value="Vaccinia Virus protein VP39"/>
    <property type="match status" value="1"/>
</dbReference>
<dbReference type="GO" id="GO:0003886">
    <property type="term" value="F:DNA (cytosine-5-)-methyltransferase activity"/>
    <property type="evidence" value="ECO:0007669"/>
    <property type="project" value="UniProtKB-EC"/>
</dbReference>